<organism evidence="2 3">
    <name type="scientific">Pleuronectes platessa</name>
    <name type="common">European plaice</name>
    <dbReference type="NCBI Taxonomy" id="8262"/>
    <lineage>
        <taxon>Eukaryota</taxon>
        <taxon>Metazoa</taxon>
        <taxon>Chordata</taxon>
        <taxon>Craniata</taxon>
        <taxon>Vertebrata</taxon>
        <taxon>Euteleostomi</taxon>
        <taxon>Actinopterygii</taxon>
        <taxon>Neopterygii</taxon>
        <taxon>Teleostei</taxon>
        <taxon>Neoteleostei</taxon>
        <taxon>Acanthomorphata</taxon>
        <taxon>Carangaria</taxon>
        <taxon>Pleuronectiformes</taxon>
        <taxon>Pleuronectoidei</taxon>
        <taxon>Pleuronectidae</taxon>
        <taxon>Pleuronectes</taxon>
    </lineage>
</organism>
<gene>
    <name evidence="2" type="ORF">PLEPLA_LOCUS18347</name>
</gene>
<comment type="caution">
    <text evidence="2">The sequence shown here is derived from an EMBL/GenBank/DDBJ whole genome shotgun (WGS) entry which is preliminary data.</text>
</comment>
<evidence type="ECO:0000313" key="2">
    <source>
        <dbReference type="EMBL" id="CAB1430365.1"/>
    </source>
</evidence>
<dbReference type="EMBL" id="CADEAL010001225">
    <property type="protein sequence ID" value="CAB1430365.1"/>
    <property type="molecule type" value="Genomic_DNA"/>
</dbReference>
<accession>A0A9N7YG89</accession>
<evidence type="ECO:0000256" key="1">
    <source>
        <dbReference type="SAM" id="MobiDB-lite"/>
    </source>
</evidence>
<evidence type="ECO:0000313" key="3">
    <source>
        <dbReference type="Proteomes" id="UP001153269"/>
    </source>
</evidence>
<proteinExistence type="predicted"/>
<sequence length="129" mass="13857">MTKTNTVAKWQSGKVELAVQPGEEILQLAGGEAGEYRHTQQPRFTAAEIQLQSITTASLSLGPYERVTHPGQTSGRGVQSEKQETDLGGLHLFFSCRSLPCESDVIAPYLTSPLSLSSRAQSTGAMSPH</sequence>
<dbReference type="Proteomes" id="UP001153269">
    <property type="component" value="Unassembled WGS sequence"/>
</dbReference>
<reference evidence="2" key="1">
    <citation type="submission" date="2020-03" db="EMBL/GenBank/DDBJ databases">
        <authorList>
            <person name="Weist P."/>
        </authorList>
    </citation>
    <scope>NUCLEOTIDE SEQUENCE</scope>
</reference>
<keyword evidence="3" id="KW-1185">Reference proteome</keyword>
<protein>
    <submittedName>
        <fullName evidence="2">Uncharacterized protein</fullName>
    </submittedName>
</protein>
<feature type="region of interest" description="Disordered" evidence="1">
    <location>
        <begin position="61"/>
        <end position="82"/>
    </location>
</feature>
<dbReference type="AlphaFoldDB" id="A0A9N7YG89"/>
<name>A0A9N7YG89_PLEPL</name>